<gene>
    <name evidence="1" type="ORF">DFJ68_1414</name>
</gene>
<organism evidence="1 2">
    <name type="scientific">Terracoccus luteus</name>
    <dbReference type="NCBI Taxonomy" id="53356"/>
    <lineage>
        <taxon>Bacteria</taxon>
        <taxon>Bacillati</taxon>
        <taxon>Actinomycetota</taxon>
        <taxon>Actinomycetes</taxon>
        <taxon>Micrococcales</taxon>
        <taxon>Intrasporangiaceae</taxon>
        <taxon>Terracoccus</taxon>
    </lineage>
</organism>
<dbReference type="EMBL" id="RBXT01000001">
    <property type="protein sequence ID" value="RKT77980.1"/>
    <property type="molecule type" value="Genomic_DNA"/>
</dbReference>
<evidence type="ECO:0000313" key="1">
    <source>
        <dbReference type="EMBL" id="RKT77980.1"/>
    </source>
</evidence>
<dbReference type="Proteomes" id="UP000278440">
    <property type="component" value="Unassembled WGS sequence"/>
</dbReference>
<dbReference type="InterPro" id="IPR024248">
    <property type="entry name" value="DUF2695"/>
</dbReference>
<dbReference type="Pfam" id="PF10905">
    <property type="entry name" value="DUF2695"/>
    <property type="match status" value="1"/>
</dbReference>
<reference evidence="1 2" key="1">
    <citation type="submission" date="2018-10" db="EMBL/GenBank/DDBJ databases">
        <title>Sequencing the genomes of 1000 actinobacteria strains.</title>
        <authorList>
            <person name="Klenk H.-P."/>
        </authorList>
    </citation>
    <scope>NUCLEOTIDE SEQUENCE [LARGE SCALE GENOMIC DNA]</scope>
    <source>
        <strain evidence="1 2">DSM 44267</strain>
    </source>
</reference>
<protein>
    <submittedName>
        <fullName evidence="1">Uncharacterized protein DUF2695</fullName>
    </submittedName>
</protein>
<sequence length="132" mass="14612">MPSALSNVVHIVTRQPLDERLGSAVRPGECLACFLHRMIGTAQCLGEFTWTEHYRHMRSPRAVALERRLRAAGATCDCDVLDRVWRLNGALLVRDAVTDGLVPPTEPVPCAATRPRSTRPCTNWVAVRDLAP</sequence>
<evidence type="ECO:0000313" key="2">
    <source>
        <dbReference type="Proteomes" id="UP000278440"/>
    </source>
</evidence>
<proteinExistence type="predicted"/>
<dbReference type="AlphaFoldDB" id="A0A495XTY1"/>
<keyword evidence="2" id="KW-1185">Reference proteome</keyword>
<dbReference type="OrthoDB" id="4866170at2"/>
<comment type="caution">
    <text evidence="1">The sequence shown here is derived from an EMBL/GenBank/DDBJ whole genome shotgun (WGS) entry which is preliminary data.</text>
</comment>
<accession>A0A495XTY1</accession>
<dbReference type="RefSeq" id="WP_147431526.1">
    <property type="nucleotide sequence ID" value="NZ_RBXT01000001.1"/>
</dbReference>
<name>A0A495XTY1_9MICO</name>